<evidence type="ECO:0000313" key="1">
    <source>
        <dbReference type="EMBL" id="CAG8640887.1"/>
    </source>
</evidence>
<accession>A0ABN7UP19</accession>
<name>A0ABN7UP19_GIGMA</name>
<dbReference type="EMBL" id="CAJVQB010004614">
    <property type="protein sequence ID" value="CAG8640887.1"/>
    <property type="molecule type" value="Genomic_DNA"/>
</dbReference>
<evidence type="ECO:0000313" key="2">
    <source>
        <dbReference type="Proteomes" id="UP000789901"/>
    </source>
</evidence>
<reference evidence="1 2" key="1">
    <citation type="submission" date="2021-06" db="EMBL/GenBank/DDBJ databases">
        <authorList>
            <person name="Kallberg Y."/>
            <person name="Tangrot J."/>
            <person name="Rosling A."/>
        </authorList>
    </citation>
    <scope>NUCLEOTIDE SEQUENCE [LARGE SCALE GENOMIC DNA]</scope>
    <source>
        <strain evidence="1 2">120-4 pot B 10/14</strain>
    </source>
</reference>
<gene>
    <name evidence="1" type="ORF">GMARGA_LOCUS8836</name>
</gene>
<keyword evidence="2" id="KW-1185">Reference proteome</keyword>
<dbReference type="Proteomes" id="UP000789901">
    <property type="component" value="Unassembled WGS sequence"/>
</dbReference>
<organism evidence="1 2">
    <name type="scientific">Gigaspora margarita</name>
    <dbReference type="NCBI Taxonomy" id="4874"/>
    <lineage>
        <taxon>Eukaryota</taxon>
        <taxon>Fungi</taxon>
        <taxon>Fungi incertae sedis</taxon>
        <taxon>Mucoromycota</taxon>
        <taxon>Glomeromycotina</taxon>
        <taxon>Glomeromycetes</taxon>
        <taxon>Diversisporales</taxon>
        <taxon>Gigasporaceae</taxon>
        <taxon>Gigaspora</taxon>
    </lineage>
</organism>
<protein>
    <submittedName>
        <fullName evidence="1">29003_t:CDS:1</fullName>
    </submittedName>
</protein>
<proteinExistence type="predicted"/>
<comment type="caution">
    <text evidence="1">The sequence shown here is derived from an EMBL/GenBank/DDBJ whole genome shotgun (WGS) entry which is preliminary data.</text>
</comment>
<sequence length="231" mass="26033">MPCPSTSAFPRRWKESDYHNYRLDVLADSVPLKKAIVETKTSWDTSIKIVIGNVHPGHFLHHCLTDNEYKNGIGTGGKDPSIQGGVWSCKILGSIQTVKICNNSCWPSIILAIAGPWVCVLGAVYLEKPVIEPLTDFILIADCLEDDGKRVKELSVFFESLPGENEIKFTYLYKLTEELRDLTWKKETDRGKIVIAKFTKSNNHPLQGKNILYADDESFKGWRMVISESEA</sequence>